<evidence type="ECO:0000256" key="3">
    <source>
        <dbReference type="ARBA" id="ARBA00022777"/>
    </source>
</evidence>
<feature type="compositionally biased region" description="Polar residues" evidence="5">
    <location>
        <begin position="253"/>
        <end position="266"/>
    </location>
</feature>
<dbReference type="InterPro" id="IPR036890">
    <property type="entry name" value="HATPase_C_sf"/>
</dbReference>
<dbReference type="Pfam" id="PF02518">
    <property type="entry name" value="HATPase_c"/>
    <property type="match status" value="1"/>
</dbReference>
<feature type="domain" description="Response regulatory" evidence="7">
    <location>
        <begin position="290"/>
        <end position="406"/>
    </location>
</feature>
<keyword evidence="9" id="KW-1185">Reference proteome</keyword>
<dbReference type="InterPro" id="IPR011006">
    <property type="entry name" value="CheY-like_superfamily"/>
</dbReference>
<evidence type="ECO:0000256" key="1">
    <source>
        <dbReference type="ARBA" id="ARBA00022553"/>
    </source>
</evidence>
<dbReference type="SMART" id="SM00387">
    <property type="entry name" value="HATPase_c"/>
    <property type="match status" value="1"/>
</dbReference>
<dbReference type="InterPro" id="IPR005467">
    <property type="entry name" value="His_kinase_dom"/>
</dbReference>
<feature type="modified residue" description="4-aspartylphosphate" evidence="4">
    <location>
        <position position="343"/>
    </location>
</feature>
<dbReference type="PRINTS" id="PR00344">
    <property type="entry name" value="BCTRLSENSOR"/>
</dbReference>
<dbReference type="PANTHER" id="PTHR43547:SF2">
    <property type="entry name" value="HYBRID SIGNAL TRANSDUCTION HISTIDINE KINASE C"/>
    <property type="match status" value="1"/>
</dbReference>
<evidence type="ECO:0000256" key="2">
    <source>
        <dbReference type="ARBA" id="ARBA00022679"/>
    </source>
</evidence>
<feature type="domain" description="Histidine kinase" evidence="6">
    <location>
        <begin position="1"/>
        <end position="195"/>
    </location>
</feature>
<dbReference type="OrthoDB" id="2431898at2759"/>
<evidence type="ECO:0000256" key="4">
    <source>
        <dbReference type="PROSITE-ProRule" id="PRU00169"/>
    </source>
</evidence>
<proteinExistence type="predicted"/>
<keyword evidence="2" id="KW-0808">Transferase</keyword>
<dbReference type="SUPFAM" id="SSF55781">
    <property type="entry name" value="GAF domain-like"/>
    <property type="match status" value="1"/>
</dbReference>
<gene>
    <name evidence="8" type="ORF">PBRASI_LOCUS10722</name>
</gene>
<sequence length="612" mass="69475">MEAGRLHAWFCETHIAKLTIELAASFESMAKALGLYYKLDIPGDEDLVRQMNQKMFLDQEMYEKIIFNLCSNAFKHTLTGGVTVRLVVERNGDREGIVLEVSDTDIVNIISGCRFFLSSNDNDQLAGFGIPEEHLSRIFQRFYRVESQQLHGHHEDTGIGLALVKECVAQHDGEISVKSQVNVGTTIRVWIPSGYDHLPQQQVYFRSKRDKSKFDVEYENKINSNINLYLYERMQRVQESESNQQPEEGDQHSPMQIDNEGLSSTSSKLDGWSALHIEPGDVGYENTRKYILVVDDNPNMHMNLNYLNTLIEKQFDCICAADGYKALKIANNSQRLPDLILSDVMMPNMDGFELLKALRGNPTTQAIPVILISAQSGEARLEKGADDYIIKPFNARELIARIHVNLKLSHVRHRLMAEQQHQLEIKQLLFNISNKIRSGFGIQETLDTAVSEIKKVLMCDSLLIVQNISEKESIDGKVMAASLSSTNKTEKIVGRIFRDEQQQTETTADSLSATNHGPPLHHCDRHIEPDSLLSDIKACSDCESKILNQRVSFLSVAIYLKSSPWGWIIAYRQPYHKWTESETNFLHQISNQISLAISHATLVEEKLKREAQ</sequence>
<dbReference type="PANTHER" id="PTHR43547">
    <property type="entry name" value="TWO-COMPONENT HISTIDINE KINASE"/>
    <property type="match status" value="1"/>
</dbReference>
<dbReference type="SMART" id="SM00065">
    <property type="entry name" value="GAF"/>
    <property type="match status" value="1"/>
</dbReference>
<dbReference type="InterPro" id="IPR004358">
    <property type="entry name" value="Sig_transdc_His_kin-like_C"/>
</dbReference>
<reference evidence="8" key="1">
    <citation type="submission" date="2021-06" db="EMBL/GenBank/DDBJ databases">
        <authorList>
            <person name="Kallberg Y."/>
            <person name="Tangrot J."/>
            <person name="Rosling A."/>
        </authorList>
    </citation>
    <scope>NUCLEOTIDE SEQUENCE</scope>
    <source>
        <strain evidence="8">BR232B</strain>
    </source>
</reference>
<organism evidence="8 9">
    <name type="scientific">Paraglomus brasilianum</name>
    <dbReference type="NCBI Taxonomy" id="144538"/>
    <lineage>
        <taxon>Eukaryota</taxon>
        <taxon>Fungi</taxon>
        <taxon>Fungi incertae sedis</taxon>
        <taxon>Mucoromycota</taxon>
        <taxon>Glomeromycotina</taxon>
        <taxon>Glomeromycetes</taxon>
        <taxon>Paraglomerales</taxon>
        <taxon>Paraglomeraceae</taxon>
        <taxon>Paraglomus</taxon>
    </lineage>
</organism>
<keyword evidence="3" id="KW-0418">Kinase</keyword>
<evidence type="ECO:0000256" key="5">
    <source>
        <dbReference type="SAM" id="MobiDB-lite"/>
    </source>
</evidence>
<dbReference type="EMBL" id="CAJVPI010003554">
    <property type="protein sequence ID" value="CAG8659797.1"/>
    <property type="molecule type" value="Genomic_DNA"/>
</dbReference>
<dbReference type="Gene3D" id="3.30.565.10">
    <property type="entry name" value="Histidine kinase-like ATPase, C-terminal domain"/>
    <property type="match status" value="1"/>
</dbReference>
<dbReference type="InterPro" id="IPR003018">
    <property type="entry name" value="GAF"/>
</dbReference>
<dbReference type="Pfam" id="PF01590">
    <property type="entry name" value="GAF"/>
    <property type="match status" value="1"/>
</dbReference>
<dbReference type="AlphaFoldDB" id="A0A9N9H5D2"/>
<evidence type="ECO:0000259" key="7">
    <source>
        <dbReference type="PROSITE" id="PS50110"/>
    </source>
</evidence>
<dbReference type="InterPro" id="IPR029016">
    <property type="entry name" value="GAF-like_dom_sf"/>
</dbReference>
<dbReference type="Gene3D" id="3.30.450.40">
    <property type="match status" value="1"/>
</dbReference>
<dbReference type="Proteomes" id="UP000789739">
    <property type="component" value="Unassembled WGS sequence"/>
</dbReference>
<comment type="caution">
    <text evidence="8">The sequence shown here is derived from an EMBL/GenBank/DDBJ whole genome shotgun (WGS) entry which is preliminary data.</text>
</comment>
<dbReference type="SUPFAM" id="SSF55874">
    <property type="entry name" value="ATPase domain of HSP90 chaperone/DNA topoisomerase II/histidine kinase"/>
    <property type="match status" value="1"/>
</dbReference>
<dbReference type="Gene3D" id="3.40.50.2300">
    <property type="match status" value="1"/>
</dbReference>
<dbReference type="PROSITE" id="PS50109">
    <property type="entry name" value="HIS_KIN"/>
    <property type="match status" value="1"/>
</dbReference>
<dbReference type="SUPFAM" id="SSF52172">
    <property type="entry name" value="CheY-like"/>
    <property type="match status" value="1"/>
</dbReference>
<protein>
    <submittedName>
        <fullName evidence="8">840_t:CDS:1</fullName>
    </submittedName>
</protein>
<name>A0A9N9H5D2_9GLOM</name>
<evidence type="ECO:0000313" key="9">
    <source>
        <dbReference type="Proteomes" id="UP000789739"/>
    </source>
</evidence>
<dbReference type="InterPro" id="IPR001789">
    <property type="entry name" value="Sig_transdc_resp-reg_receiver"/>
</dbReference>
<dbReference type="GO" id="GO:0000155">
    <property type="term" value="F:phosphorelay sensor kinase activity"/>
    <property type="evidence" value="ECO:0007669"/>
    <property type="project" value="TreeGrafter"/>
</dbReference>
<evidence type="ECO:0000259" key="6">
    <source>
        <dbReference type="PROSITE" id="PS50109"/>
    </source>
</evidence>
<dbReference type="CDD" id="cd00075">
    <property type="entry name" value="HATPase"/>
    <property type="match status" value="1"/>
</dbReference>
<dbReference type="InterPro" id="IPR003594">
    <property type="entry name" value="HATPase_dom"/>
</dbReference>
<dbReference type="PROSITE" id="PS50110">
    <property type="entry name" value="RESPONSE_REGULATORY"/>
    <property type="match status" value="1"/>
</dbReference>
<accession>A0A9N9H5D2</accession>
<feature type="region of interest" description="Disordered" evidence="5">
    <location>
        <begin position="237"/>
        <end position="266"/>
    </location>
</feature>
<keyword evidence="1 4" id="KW-0597">Phosphoprotein</keyword>
<dbReference type="Pfam" id="PF00072">
    <property type="entry name" value="Response_reg"/>
    <property type="match status" value="1"/>
</dbReference>
<feature type="non-terminal residue" evidence="8">
    <location>
        <position position="612"/>
    </location>
</feature>
<evidence type="ECO:0000313" key="8">
    <source>
        <dbReference type="EMBL" id="CAG8659797.1"/>
    </source>
</evidence>
<dbReference type="SMART" id="SM00448">
    <property type="entry name" value="REC"/>
    <property type="match status" value="1"/>
</dbReference>